<comment type="function">
    <text evidence="4">Catalyzes the interconversion of L-alanine and D-alanine. May also act on other amino acids.</text>
</comment>
<comment type="caution">
    <text evidence="6">The sequence shown here is derived from an EMBL/GenBank/DDBJ whole genome shotgun (WGS) entry which is preliminary data.</text>
</comment>
<dbReference type="CDD" id="cd06827">
    <property type="entry name" value="PLPDE_III_AR_proteobact"/>
    <property type="match status" value="1"/>
</dbReference>
<dbReference type="PANTHER" id="PTHR30511">
    <property type="entry name" value="ALANINE RACEMASE"/>
    <property type="match status" value="1"/>
</dbReference>
<proteinExistence type="inferred from homology"/>
<gene>
    <name evidence="6" type="primary">alr</name>
    <name evidence="6" type="ORF">RYS15_06590</name>
</gene>
<dbReference type="EMBL" id="JAWIIJ010000003">
    <property type="protein sequence ID" value="MDV2078344.1"/>
    <property type="molecule type" value="Genomic_DNA"/>
</dbReference>
<protein>
    <recommendedName>
        <fullName evidence="4">Alanine racemase</fullName>
        <ecNumber evidence="4">5.1.1.1</ecNumber>
    </recommendedName>
</protein>
<dbReference type="PRINTS" id="PR00992">
    <property type="entry name" value="ALARACEMASE"/>
</dbReference>
<dbReference type="InterPro" id="IPR000821">
    <property type="entry name" value="Ala_racemase"/>
</dbReference>
<accession>A0ABU3VVN6</accession>
<dbReference type="Pfam" id="PF00842">
    <property type="entry name" value="Ala_racemase_C"/>
    <property type="match status" value="1"/>
</dbReference>
<keyword evidence="2 4" id="KW-0663">Pyridoxal phosphate</keyword>
<comment type="cofactor">
    <cofactor evidence="1 4">
        <name>pyridoxal 5'-phosphate</name>
        <dbReference type="ChEBI" id="CHEBI:597326"/>
    </cofactor>
</comment>
<feature type="binding site" evidence="4">
    <location>
        <position position="305"/>
    </location>
    <ligand>
        <name>substrate</name>
    </ligand>
</feature>
<feature type="active site" description="Proton acceptor; specific for D-alanine" evidence="4">
    <location>
        <position position="35"/>
    </location>
</feature>
<dbReference type="Pfam" id="PF01168">
    <property type="entry name" value="Ala_racemase_N"/>
    <property type="match status" value="1"/>
</dbReference>
<evidence type="ECO:0000259" key="5">
    <source>
        <dbReference type="SMART" id="SM01005"/>
    </source>
</evidence>
<dbReference type="InterPro" id="IPR011079">
    <property type="entry name" value="Ala_racemase_C"/>
</dbReference>
<dbReference type="GO" id="GO:0008784">
    <property type="term" value="F:alanine racemase activity"/>
    <property type="evidence" value="ECO:0007669"/>
    <property type="project" value="UniProtKB-EC"/>
</dbReference>
<comment type="catalytic activity">
    <reaction evidence="4">
        <text>L-alanine = D-alanine</text>
        <dbReference type="Rhea" id="RHEA:20249"/>
        <dbReference type="ChEBI" id="CHEBI:57416"/>
        <dbReference type="ChEBI" id="CHEBI:57972"/>
        <dbReference type="EC" id="5.1.1.1"/>
    </reaction>
</comment>
<dbReference type="InterPro" id="IPR029066">
    <property type="entry name" value="PLP-binding_barrel"/>
</dbReference>
<feature type="active site" description="Proton acceptor; specific for L-alanine" evidence="4">
    <location>
        <position position="257"/>
    </location>
</feature>
<dbReference type="InterPro" id="IPR001608">
    <property type="entry name" value="Ala_racemase_N"/>
</dbReference>
<dbReference type="EC" id="5.1.1.1" evidence="4"/>
<dbReference type="PANTHER" id="PTHR30511:SF0">
    <property type="entry name" value="ALANINE RACEMASE, CATABOLIC-RELATED"/>
    <property type="match status" value="1"/>
</dbReference>
<dbReference type="InterPro" id="IPR020622">
    <property type="entry name" value="Ala_racemase_pyridoxalP-BS"/>
</dbReference>
<name>A0ABU3VVN6_9GAMM</name>
<keyword evidence="7" id="KW-1185">Reference proteome</keyword>
<organism evidence="6 7">
    <name type="scientific">Marinobacter xestospongiae</name>
    <dbReference type="NCBI Taxonomy" id="994319"/>
    <lineage>
        <taxon>Bacteria</taxon>
        <taxon>Pseudomonadati</taxon>
        <taxon>Pseudomonadota</taxon>
        <taxon>Gammaproteobacteria</taxon>
        <taxon>Pseudomonadales</taxon>
        <taxon>Marinobacteraceae</taxon>
        <taxon>Marinobacter</taxon>
    </lineage>
</organism>
<dbReference type="RefSeq" id="WP_316973129.1">
    <property type="nucleotide sequence ID" value="NZ_JAWIIJ010000003.1"/>
</dbReference>
<feature type="binding site" evidence="4">
    <location>
        <position position="131"/>
    </location>
    <ligand>
        <name>substrate</name>
    </ligand>
</feature>
<evidence type="ECO:0000256" key="3">
    <source>
        <dbReference type="ARBA" id="ARBA00023235"/>
    </source>
</evidence>
<evidence type="ECO:0000313" key="6">
    <source>
        <dbReference type="EMBL" id="MDV2078344.1"/>
    </source>
</evidence>
<dbReference type="Gene3D" id="3.20.20.10">
    <property type="entry name" value="Alanine racemase"/>
    <property type="match status" value="1"/>
</dbReference>
<dbReference type="Proteomes" id="UP001269819">
    <property type="component" value="Unassembled WGS sequence"/>
</dbReference>
<dbReference type="SUPFAM" id="SSF50621">
    <property type="entry name" value="Alanine racemase C-terminal domain-like"/>
    <property type="match status" value="1"/>
</dbReference>
<comment type="pathway">
    <text evidence="4">Amino-acid biosynthesis; D-alanine biosynthesis; D-alanine from L-alanine: step 1/1.</text>
</comment>
<dbReference type="PROSITE" id="PS00395">
    <property type="entry name" value="ALANINE_RACEMASE"/>
    <property type="match status" value="1"/>
</dbReference>
<feature type="modified residue" description="N6-(pyridoxal phosphate)lysine" evidence="4">
    <location>
        <position position="35"/>
    </location>
</feature>
<feature type="domain" description="Alanine racemase C-terminal" evidence="5">
    <location>
        <begin position="236"/>
        <end position="363"/>
    </location>
</feature>
<sequence>MARPAMAEIDLGSIRHNFQCATSLRPQGRTLAVVKADAYGHGVAEVTGALADLTSAFATASIEEALAIRAVGLPHPVLLLEGFFDAEELPEISRQGFWSAIHHDWQLQQLERAVLPSPISVWLKVDTGMHRLGFTPAQALDAFRRLQALPHVDRIVVMSHLANADVPDSPGISVAAQLARLPREFTEAGVELSLANSAGVLAHELACRQWQRPGIMLYGASPLAQQNPHSRQLQPAMTLTSRIIATRWVEPGEQVGYGGRFIASRRCRVGTVAIGYADGYPRQAVEGTPVLVGGQRTGIVGRVSMDMLTVDLTDLADFTKADVGTEVELWGKNLLATEVASGCDTIPYHLFTGVTARVPRVYSGNRCP</sequence>
<evidence type="ECO:0000256" key="2">
    <source>
        <dbReference type="ARBA" id="ARBA00022898"/>
    </source>
</evidence>
<comment type="similarity">
    <text evidence="4">Belongs to the alanine racemase family.</text>
</comment>
<dbReference type="SUPFAM" id="SSF51419">
    <property type="entry name" value="PLP-binding barrel"/>
    <property type="match status" value="1"/>
</dbReference>
<reference evidence="6 7" key="1">
    <citation type="submission" date="2023-10" db="EMBL/GenBank/DDBJ databases">
        <title>Characteristics and mechanism of a salt-tolerant marine origin heterotrophic nitrifying- aerobic denitrifying bacteria Marinobacter xestospongiae HN1.</title>
        <authorList>
            <person name="Qi R."/>
        </authorList>
    </citation>
    <scope>NUCLEOTIDE SEQUENCE [LARGE SCALE GENOMIC DNA]</scope>
    <source>
        <strain evidence="6 7">HN1</strain>
    </source>
</reference>
<keyword evidence="3 4" id="KW-0413">Isomerase</keyword>
<dbReference type="Gene3D" id="2.40.37.10">
    <property type="entry name" value="Lyase, Ornithine Decarboxylase, Chain A, domain 1"/>
    <property type="match status" value="1"/>
</dbReference>
<dbReference type="InterPro" id="IPR009006">
    <property type="entry name" value="Ala_racemase/Decarboxylase_C"/>
</dbReference>
<dbReference type="NCBIfam" id="TIGR00492">
    <property type="entry name" value="alr"/>
    <property type="match status" value="1"/>
</dbReference>
<dbReference type="HAMAP" id="MF_01201">
    <property type="entry name" value="Ala_racemase"/>
    <property type="match status" value="1"/>
</dbReference>
<evidence type="ECO:0000313" key="7">
    <source>
        <dbReference type="Proteomes" id="UP001269819"/>
    </source>
</evidence>
<evidence type="ECO:0000256" key="4">
    <source>
        <dbReference type="HAMAP-Rule" id="MF_01201"/>
    </source>
</evidence>
<dbReference type="SMART" id="SM01005">
    <property type="entry name" value="Ala_racemase_C"/>
    <property type="match status" value="1"/>
</dbReference>
<evidence type="ECO:0000256" key="1">
    <source>
        <dbReference type="ARBA" id="ARBA00001933"/>
    </source>
</evidence>